<protein>
    <submittedName>
        <fullName evidence="7">Late embryogenesis abundant protein</fullName>
    </submittedName>
</protein>
<gene>
    <name evidence="7" type="ORF">G2W53_000231</name>
</gene>
<evidence type="ECO:0000259" key="6">
    <source>
        <dbReference type="Pfam" id="PF03168"/>
    </source>
</evidence>
<dbReference type="GO" id="GO:0016020">
    <property type="term" value="C:membrane"/>
    <property type="evidence" value="ECO:0007669"/>
    <property type="project" value="UniProtKB-SubCell"/>
</dbReference>
<keyword evidence="2 5" id="KW-0812">Transmembrane</keyword>
<dbReference type="AlphaFoldDB" id="A0A835CHI4"/>
<dbReference type="OrthoDB" id="1414122at2759"/>
<evidence type="ECO:0000313" key="8">
    <source>
        <dbReference type="Proteomes" id="UP000634136"/>
    </source>
</evidence>
<accession>A0A835CHI4</accession>
<dbReference type="InterPro" id="IPR004864">
    <property type="entry name" value="LEA_2"/>
</dbReference>
<comment type="subcellular location">
    <subcellularLocation>
        <location evidence="1">Membrane</location>
        <topology evidence="1">Single-pass membrane protein</topology>
    </subcellularLocation>
</comment>
<feature type="domain" description="Late embryogenesis abundant protein LEA-2 subgroup" evidence="6">
    <location>
        <begin position="95"/>
        <end position="188"/>
    </location>
</feature>
<dbReference type="GO" id="GO:0098542">
    <property type="term" value="P:defense response to other organism"/>
    <property type="evidence" value="ECO:0007669"/>
    <property type="project" value="InterPro"/>
</dbReference>
<keyword evidence="4 5" id="KW-0472">Membrane</keyword>
<proteinExistence type="predicted"/>
<evidence type="ECO:0000256" key="5">
    <source>
        <dbReference type="SAM" id="Phobius"/>
    </source>
</evidence>
<dbReference type="SUPFAM" id="SSF117070">
    <property type="entry name" value="LEA14-like"/>
    <property type="match status" value="1"/>
</dbReference>
<feature type="transmembrane region" description="Helical" evidence="5">
    <location>
        <begin position="41"/>
        <end position="62"/>
    </location>
</feature>
<dbReference type="PANTHER" id="PTHR31234">
    <property type="entry name" value="LATE EMBRYOGENESIS ABUNDANT (LEA) HYDROXYPROLINE-RICH GLYCOPROTEIN FAMILY"/>
    <property type="match status" value="1"/>
</dbReference>
<evidence type="ECO:0000256" key="4">
    <source>
        <dbReference type="ARBA" id="ARBA00023136"/>
    </source>
</evidence>
<evidence type="ECO:0000256" key="2">
    <source>
        <dbReference type="ARBA" id="ARBA00022692"/>
    </source>
</evidence>
<organism evidence="7 8">
    <name type="scientific">Senna tora</name>
    <dbReference type="NCBI Taxonomy" id="362788"/>
    <lineage>
        <taxon>Eukaryota</taxon>
        <taxon>Viridiplantae</taxon>
        <taxon>Streptophyta</taxon>
        <taxon>Embryophyta</taxon>
        <taxon>Tracheophyta</taxon>
        <taxon>Spermatophyta</taxon>
        <taxon>Magnoliopsida</taxon>
        <taxon>eudicotyledons</taxon>
        <taxon>Gunneridae</taxon>
        <taxon>Pentapetalae</taxon>
        <taxon>rosids</taxon>
        <taxon>fabids</taxon>
        <taxon>Fabales</taxon>
        <taxon>Fabaceae</taxon>
        <taxon>Caesalpinioideae</taxon>
        <taxon>Cassia clade</taxon>
        <taxon>Senna</taxon>
    </lineage>
</organism>
<dbReference type="Proteomes" id="UP000634136">
    <property type="component" value="Unassembled WGS sequence"/>
</dbReference>
<dbReference type="Gene3D" id="2.60.40.1820">
    <property type="match status" value="1"/>
</dbReference>
<keyword evidence="3 5" id="KW-1133">Transmembrane helix</keyword>
<name>A0A835CHI4_9FABA</name>
<dbReference type="EMBL" id="JAAIUW010000001">
    <property type="protein sequence ID" value="KAF7843326.1"/>
    <property type="molecule type" value="Genomic_DNA"/>
</dbReference>
<dbReference type="PANTHER" id="PTHR31234:SF69">
    <property type="entry name" value="EXPRESSED PROTEIN"/>
    <property type="match status" value="1"/>
</dbReference>
<evidence type="ECO:0000313" key="7">
    <source>
        <dbReference type="EMBL" id="KAF7843326.1"/>
    </source>
</evidence>
<keyword evidence="8" id="KW-1185">Reference proteome</keyword>
<sequence>MSPSKAAYYTHIPPLHYHHQNQNDIVLPLYDYNPYRSRRRFHFHLIWAVGILLFLAAVYVFWPSDPVLKIERLKLNRIKVHTVPRLAIDISMFVTVRVHNTDVYSMDYKSIDVAVGYRGKKLGHVRSAHGHVKAKGSSYVDAKLEFTGIRVLSDVVYFLEDLAKGTVPFDTVSEVEGHLGLLFFDFPMEAKISCEVLVNTANQTIAHEKCLHKVSVDSCTI</sequence>
<dbReference type="Pfam" id="PF03168">
    <property type="entry name" value="LEA_2"/>
    <property type="match status" value="1"/>
</dbReference>
<reference evidence="7" key="1">
    <citation type="submission" date="2020-09" db="EMBL/GenBank/DDBJ databases">
        <title>Genome-Enabled Discovery of Anthraquinone Biosynthesis in Senna tora.</title>
        <authorList>
            <person name="Kang S.-H."/>
            <person name="Pandey R.P."/>
            <person name="Lee C.-M."/>
            <person name="Sim J.-S."/>
            <person name="Jeong J.-T."/>
            <person name="Choi B.-S."/>
            <person name="Jung M."/>
            <person name="Ginzburg D."/>
            <person name="Zhao K."/>
            <person name="Won S.Y."/>
            <person name="Oh T.-J."/>
            <person name="Yu Y."/>
            <person name="Kim N.-H."/>
            <person name="Lee O.R."/>
            <person name="Lee T.-H."/>
            <person name="Bashyal P."/>
            <person name="Kim T.-S."/>
            <person name="Lee W.-H."/>
            <person name="Kawkins C."/>
            <person name="Kim C.-K."/>
            <person name="Kim J.S."/>
            <person name="Ahn B.O."/>
            <person name="Rhee S.Y."/>
            <person name="Sohng J.K."/>
        </authorList>
    </citation>
    <scope>NUCLEOTIDE SEQUENCE</scope>
    <source>
        <tissue evidence="7">Leaf</tissue>
    </source>
</reference>
<evidence type="ECO:0000256" key="1">
    <source>
        <dbReference type="ARBA" id="ARBA00004167"/>
    </source>
</evidence>
<evidence type="ECO:0000256" key="3">
    <source>
        <dbReference type="ARBA" id="ARBA00022989"/>
    </source>
</evidence>
<dbReference type="InterPro" id="IPR044839">
    <property type="entry name" value="NDR1-like"/>
</dbReference>
<comment type="caution">
    <text evidence="7">The sequence shown here is derived from an EMBL/GenBank/DDBJ whole genome shotgun (WGS) entry which is preliminary data.</text>
</comment>